<feature type="compositionally biased region" description="Polar residues" evidence="1">
    <location>
        <begin position="118"/>
        <end position="130"/>
    </location>
</feature>
<keyword evidence="3" id="KW-1185">Reference proteome</keyword>
<dbReference type="RefSeq" id="XP_031572395.1">
    <property type="nucleotide sequence ID" value="XM_031716535.1"/>
</dbReference>
<dbReference type="AlphaFoldDB" id="A0A6P8J4F5"/>
<dbReference type="KEGG" id="aten:116306466"/>
<dbReference type="Proteomes" id="UP000515163">
    <property type="component" value="Unplaced"/>
</dbReference>
<evidence type="ECO:0000313" key="4">
    <source>
        <dbReference type="RefSeq" id="XP_031572395.1"/>
    </source>
</evidence>
<evidence type="ECO:0000256" key="1">
    <source>
        <dbReference type="SAM" id="MobiDB-lite"/>
    </source>
</evidence>
<keyword evidence="2" id="KW-0472">Membrane</keyword>
<reference evidence="4" key="1">
    <citation type="submission" date="2025-08" db="UniProtKB">
        <authorList>
            <consortium name="RefSeq"/>
        </authorList>
    </citation>
    <scope>IDENTIFICATION</scope>
    <source>
        <tissue evidence="4">Tentacle</tissue>
    </source>
</reference>
<gene>
    <name evidence="4" type="primary">LOC116306466</name>
</gene>
<keyword evidence="2" id="KW-1133">Transmembrane helix</keyword>
<sequence>MCEFCMMNCEMIRPLFTGLAGFHSYIPTSIHALPIVLISFIHLSSQSNEQGIPRFFKRQLHIGQDFKYTCCAKRNATIWFRWGIYLPGSDHDPVPHYSRATVKGMPTYSTPSPPTPSNLELDTPPTSEGSHVTKEHTTEDDTENTTVPLDVSTDEPNPYSTLTIISVVVLILAIGGFVIYCQRNQICGWFNSIRSQDRSINEQDLARKPAKKLRRRFLPTRR</sequence>
<organism evidence="3 4">
    <name type="scientific">Actinia tenebrosa</name>
    <name type="common">Australian red waratah sea anemone</name>
    <dbReference type="NCBI Taxonomy" id="6105"/>
    <lineage>
        <taxon>Eukaryota</taxon>
        <taxon>Metazoa</taxon>
        <taxon>Cnidaria</taxon>
        <taxon>Anthozoa</taxon>
        <taxon>Hexacorallia</taxon>
        <taxon>Actiniaria</taxon>
        <taxon>Actiniidae</taxon>
        <taxon>Actinia</taxon>
    </lineage>
</organism>
<accession>A0A6P8J4F5</accession>
<name>A0A6P8J4F5_ACTTE</name>
<protein>
    <submittedName>
        <fullName evidence="4">Uncharacterized protein LOC116306466</fullName>
    </submittedName>
</protein>
<dbReference type="GeneID" id="116306466"/>
<keyword evidence="2" id="KW-0812">Transmembrane</keyword>
<dbReference type="InParanoid" id="A0A6P8J4F5"/>
<proteinExistence type="predicted"/>
<evidence type="ECO:0000256" key="2">
    <source>
        <dbReference type="SAM" id="Phobius"/>
    </source>
</evidence>
<dbReference type="OrthoDB" id="10399303at2759"/>
<feature type="region of interest" description="Disordered" evidence="1">
    <location>
        <begin position="105"/>
        <end position="153"/>
    </location>
</feature>
<feature type="transmembrane region" description="Helical" evidence="2">
    <location>
        <begin position="159"/>
        <end position="181"/>
    </location>
</feature>
<evidence type="ECO:0000313" key="3">
    <source>
        <dbReference type="Proteomes" id="UP000515163"/>
    </source>
</evidence>